<dbReference type="KEGG" id="agi:FSB73_19355"/>
<keyword evidence="2" id="KW-1185">Reference proteome</keyword>
<organism evidence="1 2">
    <name type="scientific">Arachidicoccus ginsenosidivorans</name>
    <dbReference type="NCBI Taxonomy" id="496057"/>
    <lineage>
        <taxon>Bacteria</taxon>
        <taxon>Pseudomonadati</taxon>
        <taxon>Bacteroidota</taxon>
        <taxon>Chitinophagia</taxon>
        <taxon>Chitinophagales</taxon>
        <taxon>Chitinophagaceae</taxon>
        <taxon>Arachidicoccus</taxon>
    </lineage>
</organism>
<dbReference type="EMBL" id="CP042434">
    <property type="protein sequence ID" value="QEC73494.1"/>
    <property type="molecule type" value="Genomic_DNA"/>
</dbReference>
<evidence type="ECO:0000313" key="1">
    <source>
        <dbReference type="EMBL" id="QEC73494.1"/>
    </source>
</evidence>
<dbReference type="Proteomes" id="UP000321291">
    <property type="component" value="Chromosome"/>
</dbReference>
<sequence>MEETFTLPIHYKGRETSIEFTFRKLGYTYKIFATIDGHPMQFEPDEEGSFRATLADLQGDRAHPTTTRNPDRGLIEAIIQRLTVEFK</sequence>
<name>A0A5B8VPD8_9BACT</name>
<protein>
    <submittedName>
        <fullName evidence="1">Uncharacterized protein</fullName>
    </submittedName>
</protein>
<dbReference type="RefSeq" id="WP_146785990.1">
    <property type="nucleotide sequence ID" value="NZ_CP042434.1"/>
</dbReference>
<proteinExistence type="predicted"/>
<accession>A0A5B8VPD8</accession>
<reference evidence="1 2" key="1">
    <citation type="journal article" date="2017" name="Int. J. Syst. Evol. Microbiol.">
        <title>Arachidicoccus ginsenosidivorans sp. nov., with ginsenoside-converting activity isolated from ginseng cultivating soil.</title>
        <authorList>
            <person name="Siddiqi M.Z."/>
            <person name="Aslam Z."/>
            <person name="Im W.T."/>
        </authorList>
    </citation>
    <scope>NUCLEOTIDE SEQUENCE [LARGE SCALE GENOMIC DNA]</scope>
    <source>
        <strain evidence="1 2">Gsoil 809</strain>
    </source>
</reference>
<dbReference type="OrthoDB" id="675660at2"/>
<evidence type="ECO:0000313" key="2">
    <source>
        <dbReference type="Proteomes" id="UP000321291"/>
    </source>
</evidence>
<gene>
    <name evidence="1" type="ORF">FSB73_19355</name>
</gene>
<dbReference type="AlphaFoldDB" id="A0A5B8VPD8"/>